<dbReference type="PANTHER" id="PTHR36114:SF1">
    <property type="entry name" value="16.7 KDA PROTEIN IN WHIE LOCUS"/>
    <property type="match status" value="1"/>
</dbReference>
<feature type="region of interest" description="Disordered" evidence="1">
    <location>
        <begin position="99"/>
        <end position="119"/>
    </location>
</feature>
<organism evidence="3 4">
    <name type="scientific">Sphingomonas agrestis</name>
    <dbReference type="NCBI Taxonomy" id="3080540"/>
    <lineage>
        <taxon>Bacteria</taxon>
        <taxon>Pseudomonadati</taxon>
        <taxon>Pseudomonadota</taxon>
        <taxon>Alphaproteobacteria</taxon>
        <taxon>Sphingomonadales</taxon>
        <taxon>Sphingomonadaceae</taxon>
        <taxon>Sphingomonas</taxon>
    </lineage>
</organism>
<dbReference type="SUPFAM" id="SSF51182">
    <property type="entry name" value="RmlC-like cupins"/>
    <property type="match status" value="1"/>
</dbReference>
<dbReference type="Pfam" id="PF07883">
    <property type="entry name" value="Cupin_2"/>
    <property type="match status" value="1"/>
</dbReference>
<evidence type="ECO:0000256" key="1">
    <source>
        <dbReference type="SAM" id="MobiDB-lite"/>
    </source>
</evidence>
<dbReference type="EMBL" id="JAWJEJ010000002">
    <property type="protein sequence ID" value="MDV3458726.1"/>
    <property type="molecule type" value="Genomic_DNA"/>
</dbReference>
<dbReference type="PANTHER" id="PTHR36114">
    <property type="entry name" value="16.7 KDA PROTEIN IN WHIE LOCUS"/>
    <property type="match status" value="1"/>
</dbReference>
<dbReference type="Proteomes" id="UP001273531">
    <property type="component" value="Unassembled WGS sequence"/>
</dbReference>
<evidence type="ECO:0000313" key="4">
    <source>
        <dbReference type="Proteomes" id="UP001273531"/>
    </source>
</evidence>
<feature type="domain" description="Cupin type-2" evidence="2">
    <location>
        <begin position="34"/>
        <end position="97"/>
    </location>
</feature>
<evidence type="ECO:0000259" key="2">
    <source>
        <dbReference type="Pfam" id="PF07883"/>
    </source>
</evidence>
<name>A0ABU3YBG9_9SPHN</name>
<evidence type="ECO:0000313" key="3">
    <source>
        <dbReference type="EMBL" id="MDV3458726.1"/>
    </source>
</evidence>
<accession>A0ABU3YBG9</accession>
<gene>
    <name evidence="3" type="ORF">RZN05_17140</name>
</gene>
<dbReference type="Gene3D" id="2.60.120.10">
    <property type="entry name" value="Jelly Rolls"/>
    <property type="match status" value="1"/>
</dbReference>
<dbReference type="InterPro" id="IPR014710">
    <property type="entry name" value="RmlC-like_jellyroll"/>
</dbReference>
<protein>
    <submittedName>
        <fullName evidence="3">Cupin domain-containing protein</fullName>
    </submittedName>
</protein>
<dbReference type="InterPro" id="IPR052044">
    <property type="entry name" value="PKS_Associated_Protein"/>
</dbReference>
<reference evidence="3 4" key="1">
    <citation type="submission" date="2023-10" db="EMBL/GenBank/DDBJ databases">
        <title>Sphingomonas sp. HF-S4 16S ribosomal RNA gene Genome sequencing and assembly.</title>
        <authorList>
            <person name="Lee H."/>
        </authorList>
    </citation>
    <scope>NUCLEOTIDE SEQUENCE [LARGE SCALE GENOMIC DNA]</scope>
    <source>
        <strain evidence="3 4">HF-S4</strain>
    </source>
</reference>
<comment type="caution">
    <text evidence="3">The sequence shown here is derived from an EMBL/GenBank/DDBJ whole genome shotgun (WGS) entry which is preliminary data.</text>
</comment>
<keyword evidence="4" id="KW-1185">Reference proteome</keyword>
<dbReference type="RefSeq" id="WP_317227900.1">
    <property type="nucleotide sequence ID" value="NZ_JAWJEJ010000002.1"/>
</dbReference>
<proteinExistence type="predicted"/>
<dbReference type="CDD" id="cd02226">
    <property type="entry name" value="cupin_YdbB-like"/>
    <property type="match status" value="1"/>
</dbReference>
<dbReference type="InterPro" id="IPR011051">
    <property type="entry name" value="RmlC_Cupin_sf"/>
</dbReference>
<dbReference type="InterPro" id="IPR013096">
    <property type="entry name" value="Cupin_2"/>
</dbReference>
<sequence length="119" mass="13514">MNEAVNLAEKFAAFSDYWAPRLVASYNGNDIRIVKVQGEFVWHTHDDTDDFFLVIDGILDIELRDRTIRLRPGELYVVPRGVEHRPVARHGEVRLINIEPGGTHNLGEGSPQQPVIEAR</sequence>